<dbReference type="Proteomes" id="UP000000841">
    <property type="component" value="Chromosome"/>
</dbReference>
<dbReference type="Gene3D" id="3.30.450.40">
    <property type="match status" value="1"/>
</dbReference>
<evidence type="ECO:0000259" key="1">
    <source>
        <dbReference type="Pfam" id="PF01590"/>
    </source>
</evidence>
<gene>
    <name evidence="2" type="ordered locus">Svir_21230</name>
</gene>
<dbReference type="HOGENOM" id="CLU_037518_0_0_11"/>
<evidence type="ECO:0000313" key="3">
    <source>
        <dbReference type="Proteomes" id="UP000000841"/>
    </source>
</evidence>
<evidence type="ECO:0000313" key="2">
    <source>
        <dbReference type="EMBL" id="ACU97136.1"/>
    </source>
</evidence>
<dbReference type="EMBL" id="CP001683">
    <property type="protein sequence ID" value="ACU97136.1"/>
    <property type="molecule type" value="Genomic_DNA"/>
</dbReference>
<proteinExistence type="predicted"/>
<dbReference type="KEGG" id="svi:Svir_21230"/>
<dbReference type="InterPro" id="IPR003018">
    <property type="entry name" value="GAF"/>
</dbReference>
<keyword evidence="3" id="KW-1185">Reference proteome</keyword>
<dbReference type="STRING" id="471857.Svir_21230"/>
<dbReference type="Pfam" id="PF01590">
    <property type="entry name" value="GAF"/>
    <property type="match status" value="1"/>
</dbReference>
<accession>C7MWN2</accession>
<sequence>MSWAAPALGFTTAAREVTVSVPSAVPPGRSLPDHARDLIRMHEAVISGRRPPMRPRGIVFRSWSRVRRLGLQADALNVRGRLAGEELALRREVSPLRGVVTELRQVVGAMSDASHVLLVITDRDGVVLWREGTPAVRRRADGLGFCEGAEWSERRVGTNAIGTALVEAAPVELLAGEHFERRQHSWYCTAAPVHDPRTGELLGVINVSGPALTLHPAIGALVETGRRLAESRLWQRHRERLDRLRRVGEPVLAAGPALVVDDEGWVAASAGVWVGDRIAVPSGDGEPVVVPGLGVCHPERLGEGWLIRPSGSDRAVRLELDLTRTPTLSLWGGDVDWRRPLTRRHAEILVLLHRAGPAGLSAEALSRALYGDAEHVVTVRAEVSRLRRLLGALVNTRPYRLADQVSMSVHPSQAAAAEA</sequence>
<dbReference type="AlphaFoldDB" id="C7MWN2"/>
<name>C7MWN2_SACVD</name>
<protein>
    <submittedName>
        <fullName evidence="2">Transcriptional activator of acetoin/glycerol metabolism</fullName>
    </submittedName>
</protein>
<organism evidence="2 3">
    <name type="scientific">Saccharomonospora viridis (strain ATCC 15386 / DSM 43017 / JCM 3036 / CCUG 5913 / NBRC 12207 / NCIMB 9602 / P101)</name>
    <name type="common">Thermoactinomyces viridis</name>
    <dbReference type="NCBI Taxonomy" id="471857"/>
    <lineage>
        <taxon>Bacteria</taxon>
        <taxon>Bacillati</taxon>
        <taxon>Actinomycetota</taxon>
        <taxon>Actinomycetes</taxon>
        <taxon>Pseudonocardiales</taxon>
        <taxon>Pseudonocardiaceae</taxon>
        <taxon>Saccharomonospora</taxon>
    </lineage>
</organism>
<dbReference type="InterPro" id="IPR029016">
    <property type="entry name" value="GAF-like_dom_sf"/>
</dbReference>
<dbReference type="eggNOG" id="COG3284">
    <property type="taxonomic scope" value="Bacteria"/>
</dbReference>
<feature type="domain" description="GAF" evidence="1">
    <location>
        <begin position="99"/>
        <end position="210"/>
    </location>
</feature>
<reference evidence="2 3" key="1">
    <citation type="journal article" date="2009" name="Stand. Genomic Sci.">
        <title>Complete genome sequence of Saccharomonospora viridis type strain (P101).</title>
        <authorList>
            <person name="Pati A."/>
            <person name="Sikorski J."/>
            <person name="Nolan M."/>
            <person name="Lapidus A."/>
            <person name="Copeland A."/>
            <person name="Glavina Del Rio T."/>
            <person name="Lucas S."/>
            <person name="Chen F."/>
            <person name="Tice H."/>
            <person name="Pitluck S."/>
            <person name="Cheng J.F."/>
            <person name="Chertkov O."/>
            <person name="Brettin T."/>
            <person name="Han C."/>
            <person name="Detter J.C."/>
            <person name="Kuske C."/>
            <person name="Bruce D."/>
            <person name="Goodwin L."/>
            <person name="Chain P."/>
            <person name="D'haeseleer P."/>
            <person name="Chen A."/>
            <person name="Palaniappan K."/>
            <person name="Ivanova N."/>
            <person name="Mavromatis K."/>
            <person name="Mikhailova N."/>
            <person name="Rohde M."/>
            <person name="Tindall B.J."/>
            <person name="Goker M."/>
            <person name="Bristow J."/>
            <person name="Eisen J.A."/>
            <person name="Markowitz V."/>
            <person name="Hugenholtz P."/>
            <person name="Kyrpides N.C."/>
            <person name="Klenk H.P."/>
        </authorList>
    </citation>
    <scope>NUCLEOTIDE SEQUENCE [LARGE SCALE GENOMIC DNA]</scope>
    <source>
        <strain evidence="3">ATCC 15386 / DSM 43017 / JCM 3036 / NBRC 12207 / P101</strain>
    </source>
</reference>